<organism evidence="4 5">
    <name type="scientific">Absidia repens</name>
    <dbReference type="NCBI Taxonomy" id="90262"/>
    <lineage>
        <taxon>Eukaryota</taxon>
        <taxon>Fungi</taxon>
        <taxon>Fungi incertae sedis</taxon>
        <taxon>Mucoromycota</taxon>
        <taxon>Mucoromycotina</taxon>
        <taxon>Mucoromycetes</taxon>
        <taxon>Mucorales</taxon>
        <taxon>Cunninghamellaceae</taxon>
        <taxon>Absidia</taxon>
    </lineage>
</organism>
<evidence type="ECO:0000313" key="4">
    <source>
        <dbReference type="EMBL" id="ORZ08620.1"/>
    </source>
</evidence>
<feature type="region of interest" description="Disordered" evidence="3">
    <location>
        <begin position="214"/>
        <end position="245"/>
    </location>
</feature>
<feature type="compositionally biased region" description="Low complexity" evidence="3">
    <location>
        <begin position="224"/>
        <end position="238"/>
    </location>
</feature>
<dbReference type="SUPFAM" id="SSF81901">
    <property type="entry name" value="HCP-like"/>
    <property type="match status" value="8"/>
</dbReference>
<dbReference type="InterPro" id="IPR006597">
    <property type="entry name" value="Sel1-like"/>
</dbReference>
<dbReference type="PANTHER" id="PTHR11102:SF160">
    <property type="entry name" value="ERAD-ASSOCIATED E3 UBIQUITIN-PROTEIN LIGASE COMPONENT HRD3"/>
    <property type="match status" value="1"/>
</dbReference>
<feature type="region of interest" description="Disordered" evidence="3">
    <location>
        <begin position="1"/>
        <end position="71"/>
    </location>
</feature>
<dbReference type="SMART" id="SM00028">
    <property type="entry name" value="TPR"/>
    <property type="match status" value="5"/>
</dbReference>
<feature type="compositionally biased region" description="Polar residues" evidence="3">
    <location>
        <begin position="35"/>
        <end position="47"/>
    </location>
</feature>
<accession>A0A1X2I3J2</accession>
<evidence type="ECO:0000256" key="2">
    <source>
        <dbReference type="PROSITE-ProRule" id="PRU00339"/>
    </source>
</evidence>
<dbReference type="InterPro" id="IPR050767">
    <property type="entry name" value="Sel1_AlgK"/>
</dbReference>
<feature type="repeat" description="TPR" evidence="2">
    <location>
        <begin position="1525"/>
        <end position="1558"/>
    </location>
</feature>
<keyword evidence="2" id="KW-0802">TPR repeat</keyword>
<dbReference type="Gene3D" id="1.25.40.10">
    <property type="entry name" value="Tetratricopeptide repeat domain"/>
    <property type="match status" value="6"/>
</dbReference>
<feature type="compositionally biased region" description="Polar residues" evidence="3">
    <location>
        <begin position="15"/>
        <end position="25"/>
    </location>
</feature>
<evidence type="ECO:0000313" key="5">
    <source>
        <dbReference type="Proteomes" id="UP000193560"/>
    </source>
</evidence>
<sequence>MGAQQSKYKHRQRPTKSSQYTSRAAPQTILKIPLTATSPPKSIQSSFMEHPSTSSILSQPSSPVFDSSNLNKSTNMKRRYRMSNPSNATPLNENINKNHGSIDGTQQTNTWLNGFVEPESMALHVYLDRRTVTDLLVDGETDDMPDFYDVDSTISSQHSALFSIQSSISPSSISSISSIHIDKSSSSSSLLLRQPSDSAPLRLSAVFDDSYTPQKYAQHQSTEQQQYSDDQSPQQQYSTVPATRNSPNLIDSIPLNSIDDLVTLAEENNRVELFYCVAVCYYRGWLNNKVDFEKAYHWFERAAVQGSHYLKQAEASGGNFTDYKTAILPLVALAQYRTGKILLQQQQTTDNTNIIINNDNNAWYYLDLAANNGNSRAEYLVGWKAEKLENNPQKALGWYLSSCRHGLVEAQTALGCLVIRHATSTDSTLDLYGLSISGLSSVMSRDQQALCLLEGAADKNNLSALLNLGSLYAEGHQVKKNVAQAIVYYKKAAALLDADNANYHIIHYMLGREYWYMDGYGKFDSSLTTSEDGTTHYHQLALEHFELACTPRYLGDVGYDLALRALAHMYYIDTNKNESIRLQHRRKAHNLFKKAATQNDVTAMGFLGEQYERGIGCAQDLDMALYYYQKTMTAGSSVGELALALLLHRMERYQEALTHFRRLADAPSAAPALNNKSGNGNRSSYQLLLEQDIARTKHRAKFMVARYLQHGWGGCDKDSIKAFGDLVHLADVDGYEHAYYWVALGYKYGVSADLEYASGDDGDDHLNNKMTLTSTTSMVVQPDMMRAFEYFEKAAIHNNDQDAQMEMAKMCANGFKYMTRHGEGLTKTYKNRASALKWYEMAAEQHGNALAYYCAGLYYEKGLAPLDGKDVDKAETYYRISAKQGYTLAMVQLAQLIIQEIPSASSPSDLFWALAFDWLTTAAEKQDPAAYRELAHVYENGHYPPGLSEQSRYEKGFTLLGHQLLMNDAHAWCSKSRYYEYGWFVDPDLDKAVYCLEMAVKLNYMKAVLYIAELYERNGNHGLASTKYNDIINQYPLRSQIGWYARLNISRMVVMSNAGTSFSEQRQVLGWLHDMTDQNAGEASVEPLLLLAMCNELGLGTPQNITKAKVLYEKSVEIKVPSSNEAVFWPQQNAYFRLAKFCVDQNLYSASFGYFKQLETNLYRMNHHSPETRRQARQVRYYLGYLQLNGYGTEKNEQEGIAWLTQAADEGEGEACYSLGKLYLNKKQHDDDTYVQQATRRFDQGVSTGHAGCMRELALIVQQEHQADKDWDGLETYDLLERAYRLGDVEALVRLAVAVQYGLGTTIKKGNTTMALGWYRTAAQQGHPKAAVYAAVAFHELKQHELAVEWFQMQPESLVSKVWLAFYRLKGVGGLLLDPSKAFNQLEHVVTAFEFNNQHDVGDINALGLAYFLVGRCYEEGEGTTKDEAQAMHYYDLARQRTHDVEATYRLGTLFFQQKSGNGDPDSIVEQQQRAFECFDTAASKGNLEAKYMVGVYHARGLGGMVKDKAAAHIHLQRAIRDGHTRAILELGHVLWSAKNYDEAINQFKKAAELRIPEASYHLGRLYHEGVRERSHGKSSSSGNNLADSMIIPQDYHQAFFYFMKAAEQGHPMANMMVGTYFQEGYDAAFHPVDLLEALNYYNLAYQYNGGHVVELAIAKLLHTMAEQEPKMDQANLYHEKTFNWFVQASPIKNSIDKQNTTDSNDDGTNYSVQTEQQVSNDTDLAEQQLYEAQMMVAFYYLNGWGPIEKNCALGFELLLDAANNGASDAFMDVARCYENGIGVAMDKSQAYQYWTFAADMNLVEAMDRISIYYREGWGGLTIDTAIADTWEAKATLLRNGDSDRDSSIYTTSSTSTY</sequence>
<reference evidence="4 5" key="1">
    <citation type="submission" date="2016-07" db="EMBL/GenBank/DDBJ databases">
        <title>Pervasive Adenine N6-methylation of Active Genes in Fungi.</title>
        <authorList>
            <consortium name="DOE Joint Genome Institute"/>
            <person name="Mondo S.J."/>
            <person name="Dannebaum R.O."/>
            <person name="Kuo R.C."/>
            <person name="Labutti K."/>
            <person name="Haridas S."/>
            <person name="Kuo A."/>
            <person name="Salamov A."/>
            <person name="Ahrendt S.R."/>
            <person name="Lipzen A."/>
            <person name="Sullivan W."/>
            <person name="Andreopoulos W.B."/>
            <person name="Clum A."/>
            <person name="Lindquist E."/>
            <person name="Daum C."/>
            <person name="Ramamoorthy G.K."/>
            <person name="Gryganskyi A."/>
            <person name="Culley D."/>
            <person name="Magnuson J.K."/>
            <person name="James T.Y."/>
            <person name="O'Malley M.A."/>
            <person name="Stajich J.E."/>
            <person name="Spatafora J.W."/>
            <person name="Visel A."/>
            <person name="Grigoriev I.V."/>
        </authorList>
    </citation>
    <scope>NUCLEOTIDE SEQUENCE [LARGE SCALE GENOMIC DNA]</scope>
    <source>
        <strain evidence="4 5">NRRL 1336</strain>
    </source>
</reference>
<comment type="caution">
    <text evidence="4">The sequence shown here is derived from an EMBL/GenBank/DDBJ whole genome shotgun (WGS) entry which is preliminary data.</text>
</comment>
<dbReference type="PROSITE" id="PS50005">
    <property type="entry name" value="TPR"/>
    <property type="match status" value="1"/>
</dbReference>
<dbReference type="SMART" id="SM00671">
    <property type="entry name" value="SEL1"/>
    <property type="match status" value="21"/>
</dbReference>
<name>A0A1X2I3J2_9FUNG</name>
<proteinExistence type="inferred from homology"/>
<keyword evidence="5" id="KW-1185">Reference proteome</keyword>
<feature type="compositionally biased region" description="Low complexity" evidence="3">
    <location>
        <begin position="51"/>
        <end position="63"/>
    </location>
</feature>
<protein>
    <submittedName>
        <fullName evidence="4">Uncharacterized protein</fullName>
    </submittedName>
</protein>
<dbReference type="EMBL" id="MCGE01000030">
    <property type="protein sequence ID" value="ORZ08620.1"/>
    <property type="molecule type" value="Genomic_DNA"/>
</dbReference>
<dbReference type="InterPro" id="IPR011990">
    <property type="entry name" value="TPR-like_helical_dom_sf"/>
</dbReference>
<gene>
    <name evidence="4" type="ORF">BCR42DRAFT_424545</name>
</gene>
<dbReference type="OrthoDB" id="272077at2759"/>
<dbReference type="STRING" id="90262.A0A1X2I3J2"/>
<comment type="similarity">
    <text evidence="1">Belongs to the sel-1 family.</text>
</comment>
<feature type="compositionally biased region" description="Polar residues" evidence="3">
    <location>
        <begin position="214"/>
        <end position="223"/>
    </location>
</feature>
<evidence type="ECO:0000256" key="1">
    <source>
        <dbReference type="ARBA" id="ARBA00038101"/>
    </source>
</evidence>
<dbReference type="PANTHER" id="PTHR11102">
    <property type="entry name" value="SEL-1-LIKE PROTEIN"/>
    <property type="match status" value="1"/>
</dbReference>
<dbReference type="Pfam" id="PF08238">
    <property type="entry name" value="Sel1"/>
    <property type="match status" value="21"/>
</dbReference>
<dbReference type="Proteomes" id="UP000193560">
    <property type="component" value="Unassembled WGS sequence"/>
</dbReference>
<dbReference type="InterPro" id="IPR019734">
    <property type="entry name" value="TPR_rpt"/>
</dbReference>
<evidence type="ECO:0000256" key="3">
    <source>
        <dbReference type="SAM" id="MobiDB-lite"/>
    </source>
</evidence>